<name>A0A5B9DC62_9ARCH</name>
<dbReference type="KEGG" id="psyt:DSAG12_02461"/>
<evidence type="ECO:0000313" key="2">
    <source>
        <dbReference type="EMBL" id="QEE16631.1"/>
    </source>
</evidence>
<gene>
    <name evidence="2" type="ORF">DSAG12_02461</name>
</gene>
<evidence type="ECO:0000256" key="1">
    <source>
        <dbReference type="SAM" id="Phobius"/>
    </source>
</evidence>
<proteinExistence type="predicted"/>
<dbReference type="RefSeq" id="WP_147663523.1">
    <property type="nucleotide sequence ID" value="NZ_CP042905.2"/>
</dbReference>
<accession>A0A5B9DC62</accession>
<feature type="transmembrane region" description="Helical" evidence="1">
    <location>
        <begin position="7"/>
        <end position="27"/>
    </location>
</feature>
<keyword evidence="1" id="KW-1133">Transmembrane helix</keyword>
<evidence type="ECO:0000313" key="3">
    <source>
        <dbReference type="Proteomes" id="UP000321408"/>
    </source>
</evidence>
<reference evidence="2 3" key="2">
    <citation type="journal article" date="2024" name="Int. J. Syst. Evol. Microbiol.">
        <title>Promethearchaeum syntrophicum gen. nov., sp. nov., an anaerobic, obligately syntrophic archaeon, the first isolate of the lineage 'Asgard' archaea, and proposal of the new archaeal phylum Promethearchaeota phyl. nov. and kingdom Promethearchaeati regn. nov.</title>
        <authorList>
            <person name="Imachi H."/>
            <person name="Nobu M.K."/>
            <person name="Kato S."/>
            <person name="Takaki Y."/>
            <person name="Miyazaki M."/>
            <person name="Miyata M."/>
            <person name="Ogawara M."/>
            <person name="Saito Y."/>
            <person name="Sakai S."/>
            <person name="Tahara Y.O."/>
            <person name="Takano Y."/>
            <person name="Tasumi E."/>
            <person name="Uematsu K."/>
            <person name="Yoshimura T."/>
            <person name="Itoh T."/>
            <person name="Ohkuma M."/>
            <person name="Takai K."/>
        </authorList>
    </citation>
    <scope>NUCLEOTIDE SEQUENCE [LARGE SCALE GENOMIC DNA]</scope>
    <source>
        <strain evidence="2 3">MK-D1</strain>
    </source>
</reference>
<keyword evidence="1" id="KW-0812">Transmembrane</keyword>
<dbReference type="InterPro" id="IPR036374">
    <property type="entry name" value="OxRdtase_Mopterin-bd_sf"/>
</dbReference>
<dbReference type="GeneID" id="41330446"/>
<dbReference type="EMBL" id="CP042905">
    <property type="protein sequence ID" value="QEE16631.1"/>
    <property type="molecule type" value="Genomic_DNA"/>
</dbReference>
<dbReference type="AlphaFoldDB" id="A0A5B9DC62"/>
<evidence type="ECO:0008006" key="4">
    <source>
        <dbReference type="Google" id="ProtNLM"/>
    </source>
</evidence>
<dbReference type="SUPFAM" id="SSF56524">
    <property type="entry name" value="Oxidoreductase molybdopterin-binding domain"/>
    <property type="match status" value="1"/>
</dbReference>
<keyword evidence="1" id="KW-0472">Membrane</keyword>
<organism evidence="2 3">
    <name type="scientific">Promethearchaeum syntrophicum</name>
    <dbReference type="NCBI Taxonomy" id="2594042"/>
    <lineage>
        <taxon>Archaea</taxon>
        <taxon>Promethearchaeati</taxon>
        <taxon>Promethearchaeota</taxon>
        <taxon>Promethearchaeia</taxon>
        <taxon>Promethearchaeales</taxon>
        <taxon>Promethearchaeaceae</taxon>
        <taxon>Promethearchaeum</taxon>
    </lineage>
</organism>
<reference evidence="2 3" key="1">
    <citation type="journal article" date="2020" name="Nature">
        <title>Isolation of an archaeon at the prokaryote-eukaryote interface.</title>
        <authorList>
            <person name="Imachi H."/>
            <person name="Nobu M.K."/>
            <person name="Nakahara N."/>
            <person name="Morono Y."/>
            <person name="Ogawara M."/>
            <person name="Takaki Y."/>
            <person name="Takano Y."/>
            <person name="Uematsu K."/>
            <person name="Ikuta T."/>
            <person name="Ito M."/>
            <person name="Matsui Y."/>
            <person name="Miyazaki M."/>
            <person name="Murata K."/>
            <person name="Saito Y."/>
            <person name="Sakai S."/>
            <person name="Song C."/>
            <person name="Tasumi E."/>
            <person name="Yamanaka Y."/>
            <person name="Yamaguchi T."/>
            <person name="Kamagata Y."/>
            <person name="Tamaki H."/>
            <person name="Takai K."/>
        </authorList>
    </citation>
    <scope>NUCLEOTIDE SEQUENCE [LARGE SCALE GENOMIC DNA]</scope>
    <source>
        <strain evidence="2 3">MK-D1</strain>
    </source>
</reference>
<keyword evidence="3" id="KW-1185">Reference proteome</keyword>
<protein>
    <recommendedName>
        <fullName evidence="4">Oxidoreductase molybdopterin binding domain protein</fullName>
    </recommendedName>
</protein>
<sequence>MKARTRNIIIATIIFSAIFGSLFIYNWNIYMETKNQFENCDDSSCLWITGNVNADKFIGISYLLNESFIRVENVEFNIVNSVGTEYNRTLSGVMLLDILKIYNLLREDAEYIRFQSMDGYTTYNFPIRLIRSNPEMVIIVTHENGQLLDSKELGGNGPLAAAVDFDCIKDDSEMQQIFEDNNQDYVHNSKFNVKYLDTLIVI</sequence>
<dbReference type="Proteomes" id="UP000321408">
    <property type="component" value="Chromosome"/>
</dbReference>